<dbReference type="Pfam" id="PF02777">
    <property type="entry name" value="Sod_Fe_C"/>
    <property type="match status" value="1"/>
</dbReference>
<dbReference type="PIRSF" id="PIRSF000349">
    <property type="entry name" value="SODismutase"/>
    <property type="match status" value="1"/>
</dbReference>
<keyword evidence="4 6" id="KW-0560">Oxidoreductase</keyword>
<sequence length="233" mass="24392">MRIETDRRGLLAAGGVVAALGAVPVAAAQAAGMAMSAAPAGPGPVPLPFDPASVGWLSAKLLTSHHDNNYAGAVKRLGTIRGELSKLDFAAAPTFTLNGLKREELIALNSAILHELYFGGFGPAAPPSAKLGAAIERDFGSMSRWAAEFSAMGKALGGGSGWVLLTWCPRDRRLVNTWAADHSMTMASGTPILALDMYEHAYAMDFGAAAGKYVDGFMNALSWRNASRLFAQL</sequence>
<dbReference type="EC" id="1.15.1.1" evidence="2"/>
<organism evidence="6 7">
    <name type="scientific">Novosphingobium tardum</name>
    <dbReference type="NCBI Taxonomy" id="1538021"/>
    <lineage>
        <taxon>Bacteria</taxon>
        <taxon>Pseudomonadati</taxon>
        <taxon>Pseudomonadota</taxon>
        <taxon>Alphaproteobacteria</taxon>
        <taxon>Sphingomonadales</taxon>
        <taxon>Sphingomonadaceae</taxon>
        <taxon>Novosphingobium</taxon>
    </lineage>
</organism>
<dbReference type="EMBL" id="JBHSDR010000004">
    <property type="protein sequence ID" value="MFC4294790.1"/>
    <property type="molecule type" value="Genomic_DNA"/>
</dbReference>
<dbReference type="PROSITE" id="PS51318">
    <property type="entry name" value="TAT"/>
    <property type="match status" value="1"/>
</dbReference>
<dbReference type="InterPro" id="IPR036324">
    <property type="entry name" value="Mn/Fe_SOD_N_sf"/>
</dbReference>
<dbReference type="InterPro" id="IPR036314">
    <property type="entry name" value="SOD_C_sf"/>
</dbReference>
<evidence type="ECO:0000313" key="7">
    <source>
        <dbReference type="Proteomes" id="UP001595828"/>
    </source>
</evidence>
<name>A0ABV8RQG0_9SPHN</name>
<keyword evidence="7" id="KW-1185">Reference proteome</keyword>
<proteinExistence type="inferred from homology"/>
<dbReference type="GO" id="GO:0004784">
    <property type="term" value="F:superoxide dismutase activity"/>
    <property type="evidence" value="ECO:0007669"/>
    <property type="project" value="UniProtKB-EC"/>
</dbReference>
<dbReference type="InterPro" id="IPR050265">
    <property type="entry name" value="Fe/Mn_Superoxide_Dismutase"/>
</dbReference>
<dbReference type="Gene3D" id="3.55.40.20">
    <property type="entry name" value="Iron/manganese superoxide dismutase, C-terminal domain"/>
    <property type="match status" value="1"/>
</dbReference>
<dbReference type="Proteomes" id="UP001595828">
    <property type="component" value="Unassembled WGS sequence"/>
</dbReference>
<feature type="domain" description="Manganese/iron superoxide dismutase C-terminal" evidence="5">
    <location>
        <begin position="127"/>
        <end position="227"/>
    </location>
</feature>
<dbReference type="RefSeq" id="WP_379538278.1">
    <property type="nucleotide sequence ID" value="NZ_JBHSDR010000004.1"/>
</dbReference>
<dbReference type="InterPro" id="IPR001189">
    <property type="entry name" value="Mn/Fe_SOD"/>
</dbReference>
<keyword evidence="3" id="KW-0479">Metal-binding</keyword>
<evidence type="ECO:0000256" key="4">
    <source>
        <dbReference type="ARBA" id="ARBA00023002"/>
    </source>
</evidence>
<dbReference type="InterPro" id="IPR006311">
    <property type="entry name" value="TAT_signal"/>
</dbReference>
<dbReference type="SUPFAM" id="SSF54719">
    <property type="entry name" value="Fe,Mn superoxide dismutase (SOD), C-terminal domain"/>
    <property type="match status" value="1"/>
</dbReference>
<comment type="similarity">
    <text evidence="1">Belongs to the iron/manganese superoxide dismutase family.</text>
</comment>
<evidence type="ECO:0000259" key="5">
    <source>
        <dbReference type="Pfam" id="PF02777"/>
    </source>
</evidence>
<evidence type="ECO:0000256" key="2">
    <source>
        <dbReference type="ARBA" id="ARBA00012682"/>
    </source>
</evidence>
<accession>A0ABV8RQG0</accession>
<dbReference type="PANTHER" id="PTHR11404:SF6">
    <property type="entry name" value="SUPEROXIDE DISMUTASE [MN], MITOCHONDRIAL"/>
    <property type="match status" value="1"/>
</dbReference>
<evidence type="ECO:0000256" key="3">
    <source>
        <dbReference type="ARBA" id="ARBA00022723"/>
    </source>
</evidence>
<comment type="caution">
    <text evidence="6">The sequence shown here is derived from an EMBL/GenBank/DDBJ whole genome shotgun (WGS) entry which is preliminary data.</text>
</comment>
<dbReference type="SUPFAM" id="SSF46609">
    <property type="entry name" value="Fe,Mn superoxide dismutase (SOD), N-terminal domain"/>
    <property type="match status" value="1"/>
</dbReference>
<protein>
    <recommendedName>
        <fullName evidence="2">superoxide dismutase</fullName>
        <ecNumber evidence="2">1.15.1.1</ecNumber>
    </recommendedName>
</protein>
<reference evidence="7" key="1">
    <citation type="journal article" date="2019" name="Int. J. Syst. Evol. Microbiol.">
        <title>The Global Catalogue of Microorganisms (GCM) 10K type strain sequencing project: providing services to taxonomists for standard genome sequencing and annotation.</title>
        <authorList>
            <consortium name="The Broad Institute Genomics Platform"/>
            <consortium name="The Broad Institute Genome Sequencing Center for Infectious Disease"/>
            <person name="Wu L."/>
            <person name="Ma J."/>
        </authorList>
    </citation>
    <scope>NUCLEOTIDE SEQUENCE [LARGE SCALE GENOMIC DNA]</scope>
    <source>
        <strain evidence="7">CGMCC 1.12989</strain>
    </source>
</reference>
<dbReference type="PANTHER" id="PTHR11404">
    <property type="entry name" value="SUPEROXIDE DISMUTASE 2"/>
    <property type="match status" value="1"/>
</dbReference>
<gene>
    <name evidence="6" type="ORF">ACFO0A_06910</name>
</gene>
<evidence type="ECO:0000256" key="1">
    <source>
        <dbReference type="ARBA" id="ARBA00008714"/>
    </source>
</evidence>
<evidence type="ECO:0000313" key="6">
    <source>
        <dbReference type="EMBL" id="MFC4294790.1"/>
    </source>
</evidence>
<dbReference type="InterPro" id="IPR019832">
    <property type="entry name" value="Mn/Fe_SOD_C"/>
</dbReference>